<feature type="repeat" description="WD" evidence="3">
    <location>
        <begin position="1118"/>
        <end position="1159"/>
    </location>
</feature>
<dbReference type="RefSeq" id="WP_106287886.1">
    <property type="nucleotide sequence ID" value="NZ_CAWNTC010000242.1"/>
</dbReference>
<evidence type="ECO:0000259" key="5">
    <source>
        <dbReference type="Pfam" id="PF26355"/>
    </source>
</evidence>
<feature type="repeat" description="WD" evidence="3">
    <location>
        <begin position="824"/>
        <end position="865"/>
    </location>
</feature>
<dbReference type="PRINTS" id="PR00320">
    <property type="entry name" value="GPROTEINBRPT"/>
</dbReference>
<keyword evidence="2" id="KW-0677">Repeat</keyword>
<feature type="repeat" description="WD" evidence="3">
    <location>
        <begin position="658"/>
        <end position="697"/>
    </location>
</feature>
<dbReference type="Pfam" id="PF00400">
    <property type="entry name" value="WD40"/>
    <property type="match status" value="7"/>
</dbReference>
<gene>
    <name evidence="6" type="ORF">C7B64_06785</name>
</gene>
<dbReference type="InterPro" id="IPR019775">
    <property type="entry name" value="WD40_repeat_CS"/>
</dbReference>
<dbReference type="Proteomes" id="UP000238762">
    <property type="component" value="Unassembled WGS sequence"/>
</dbReference>
<evidence type="ECO:0000259" key="4">
    <source>
        <dbReference type="Pfam" id="PF00931"/>
    </source>
</evidence>
<reference evidence="6 7" key="1">
    <citation type="submission" date="2018-02" db="EMBL/GenBank/DDBJ databases">
        <authorList>
            <person name="Cohen D.B."/>
            <person name="Kent A.D."/>
        </authorList>
    </citation>
    <scope>NUCLEOTIDE SEQUENCE [LARGE SCALE GENOMIC DNA]</scope>
    <source>
        <strain evidence="6 7">CCAP 1448/3</strain>
    </source>
</reference>
<feature type="domain" description="NB-ARC" evidence="4">
    <location>
        <begin position="126"/>
        <end position="228"/>
    </location>
</feature>
<name>A0A2T1C6C5_9CYAN</name>
<dbReference type="AlphaFoldDB" id="A0A2T1C6C5"/>
<dbReference type="InterPro" id="IPR058651">
    <property type="entry name" value="HTH_VMAP-M9"/>
</dbReference>
<feature type="domain" description="vWA-MoxR associated protein N-terminal HTH" evidence="5">
    <location>
        <begin position="1"/>
        <end position="80"/>
    </location>
</feature>
<feature type="repeat" description="WD" evidence="3">
    <location>
        <begin position="616"/>
        <end position="657"/>
    </location>
</feature>
<dbReference type="SUPFAM" id="SSF52540">
    <property type="entry name" value="P-loop containing nucleoside triphosphate hydrolases"/>
    <property type="match status" value="1"/>
</dbReference>
<dbReference type="InterPro" id="IPR027417">
    <property type="entry name" value="P-loop_NTPase"/>
</dbReference>
<dbReference type="PANTHER" id="PTHR19848">
    <property type="entry name" value="WD40 REPEAT PROTEIN"/>
    <property type="match status" value="1"/>
</dbReference>
<evidence type="ECO:0000256" key="3">
    <source>
        <dbReference type="PROSITE-ProRule" id="PRU00221"/>
    </source>
</evidence>
<dbReference type="Pfam" id="PF25173">
    <property type="entry name" value="Beta-prop_WDR3_1st"/>
    <property type="match status" value="1"/>
</dbReference>
<dbReference type="Gene3D" id="3.40.50.300">
    <property type="entry name" value="P-loop containing nucleotide triphosphate hydrolases"/>
    <property type="match status" value="1"/>
</dbReference>
<organism evidence="6 7">
    <name type="scientific">Merismopedia glauca CCAP 1448/3</name>
    <dbReference type="NCBI Taxonomy" id="1296344"/>
    <lineage>
        <taxon>Bacteria</taxon>
        <taxon>Bacillati</taxon>
        <taxon>Cyanobacteriota</taxon>
        <taxon>Cyanophyceae</taxon>
        <taxon>Synechococcales</taxon>
        <taxon>Merismopediaceae</taxon>
        <taxon>Merismopedia</taxon>
    </lineage>
</organism>
<evidence type="ECO:0000256" key="2">
    <source>
        <dbReference type="ARBA" id="ARBA00022737"/>
    </source>
</evidence>
<dbReference type="SMART" id="SM00320">
    <property type="entry name" value="WD40"/>
    <property type="match status" value="14"/>
</dbReference>
<sequence>MDLEDALKVVDSILHPDTLNDLQEQIFRRTWQGQKYPDIAEELGYDANYIKDLGAKTWKQLSQSLGEKVTKSNFQAVLRRCADRQIITTPGLTESAPVNLITQVSTPKKIQDWGDAVDTSTFVGRERELEELSQWLTTDKCRLVAMLGMGGIGKTMLSTRLAEKVESDFEVLIWRSLKRVPPLNAFLKELLKRLGVLSGNLEGEYSTDALMESLLEYLRSSRCLIILDHTEMLLASGSAAGEYRPGYEDWADLFQQIGATRHQSCWLVISREKLKEWIPLEGPQRLVRSWRLEGLNLEDTQALLAAKGDFQGDRADWEHLIAQYGGNPLALQIIATTILDFFAGNLADFFSQGQILFDSLLTFLSEQCSRLSPAEQLVLFHLAICRDEASLNGLQQDLLDPSVKRHLVETMNALSRRSLVEKKTRSSTPTFYLQPAVLEYTTLKLIEQVKTEITLSRISLLHQCPLLKGHSKDYIRQAQQQFILQPILEGLQSHFLSVEGQETHLKTLLEHLRVYEGASPNSYAVSNILNLLIEGGQSLADYDLSYLPLWDLNVQSVPLHNVNLAHCDLSRVIFADAFGGVLSTAFSPTGELVVTGHEDGHLRIWDLEQNRQLRLFPGHSSWVWDVVWTSDGEYLISASEDRTVRVWEVATGECIQVLTGHSDRVWRVAGCGNRIVSASGDGTLKIWDLVSGECLQTLSGHQGNVTALAIGDDEAQIITGGEDRTIRLWDLDSGTLLESWTSEQGWIWSVAYRASNNTILSGGDRGIIELWQSGQTAPVQSWQQIPARIWSLDVSFGDRYLVSGGDSYQLDIWDLETGQHQQSFQGYSGRIWCVKYSPDGNYIVSASDDRAIRIWDVNRGQGLTTFQSYSNWVCEVAFSRTTSELISAHEDGKIRVWNPLDGTLKHTLLGHQRQVWSIAAHPLDNTLISCSEDGTIQLWNLTSGKSFASLEGHKSRVWTVAFSPSGEYIASGSGDSTVKIWHLKTRKCLYTLSEHKSRVWTVAFSPDGKYVASGSGDRTIKIWQISDGECIATLKGHINGVLSVAFHPQQPLLVSSGGDGCCKIWDLTTYTCIESLTVAANMLWSVAISPDGQTLAIGSDDHRVRLWNFPDKCWKHELLGHKGWIWSVAFSLDSKYIASGAQDGTLRLWEVKSGQCLHKIQPQRLYEGLNLYGAKGLTEAQLEALKSLGAIAH</sequence>
<comment type="caution">
    <text evidence="6">The sequence shown here is derived from an EMBL/GenBank/DDBJ whole genome shotgun (WGS) entry which is preliminary data.</text>
</comment>
<dbReference type="GO" id="GO:0043531">
    <property type="term" value="F:ADP binding"/>
    <property type="evidence" value="ECO:0007669"/>
    <property type="project" value="InterPro"/>
</dbReference>
<dbReference type="SUPFAM" id="SSF50978">
    <property type="entry name" value="WD40 repeat-like"/>
    <property type="match status" value="2"/>
</dbReference>
<feature type="repeat" description="WD" evidence="3">
    <location>
        <begin position="698"/>
        <end position="739"/>
    </location>
</feature>
<dbReference type="PROSITE" id="PS50294">
    <property type="entry name" value="WD_REPEATS_REGION"/>
    <property type="match status" value="12"/>
</dbReference>
<dbReference type="InterPro" id="IPR001680">
    <property type="entry name" value="WD40_rpt"/>
</dbReference>
<dbReference type="InterPro" id="IPR036322">
    <property type="entry name" value="WD40_repeat_dom_sf"/>
</dbReference>
<dbReference type="PRINTS" id="PR00364">
    <property type="entry name" value="DISEASERSIST"/>
</dbReference>
<keyword evidence="1 3" id="KW-0853">WD repeat</keyword>
<dbReference type="EMBL" id="PVWJ01000024">
    <property type="protein sequence ID" value="PSB03811.1"/>
    <property type="molecule type" value="Genomic_DNA"/>
</dbReference>
<proteinExistence type="predicted"/>
<evidence type="ECO:0000256" key="1">
    <source>
        <dbReference type="ARBA" id="ARBA00022574"/>
    </source>
</evidence>
<protein>
    <submittedName>
        <fullName evidence="6">Uncharacterized protein</fullName>
    </submittedName>
</protein>
<dbReference type="InterPro" id="IPR015943">
    <property type="entry name" value="WD40/YVTN_repeat-like_dom_sf"/>
</dbReference>
<dbReference type="CDD" id="cd00200">
    <property type="entry name" value="WD40"/>
    <property type="match status" value="2"/>
</dbReference>
<dbReference type="Pfam" id="PF26355">
    <property type="entry name" value="HTH_VMAP-M9"/>
    <property type="match status" value="1"/>
</dbReference>
<keyword evidence="7" id="KW-1185">Reference proteome</keyword>
<dbReference type="Pfam" id="PF00931">
    <property type="entry name" value="NB-ARC"/>
    <property type="match status" value="1"/>
</dbReference>
<feature type="repeat" description="WD" evidence="3">
    <location>
        <begin position="866"/>
        <end position="898"/>
    </location>
</feature>
<feature type="repeat" description="WD" evidence="3">
    <location>
        <begin position="1034"/>
        <end position="1075"/>
    </location>
</feature>
<dbReference type="PANTHER" id="PTHR19848:SF8">
    <property type="entry name" value="F-BOX AND WD REPEAT DOMAIN CONTAINING 7"/>
    <property type="match status" value="1"/>
</dbReference>
<dbReference type="OrthoDB" id="434800at2"/>
<feature type="repeat" description="WD" evidence="3">
    <location>
        <begin position="992"/>
        <end position="1033"/>
    </location>
</feature>
<evidence type="ECO:0000313" key="7">
    <source>
        <dbReference type="Proteomes" id="UP000238762"/>
    </source>
</evidence>
<feature type="repeat" description="WD" evidence="3">
    <location>
        <begin position="908"/>
        <end position="949"/>
    </location>
</feature>
<evidence type="ECO:0000313" key="6">
    <source>
        <dbReference type="EMBL" id="PSB03811.1"/>
    </source>
</evidence>
<feature type="repeat" description="WD" evidence="3">
    <location>
        <begin position="950"/>
        <end position="991"/>
    </location>
</feature>
<dbReference type="PROSITE" id="PS50082">
    <property type="entry name" value="WD_REPEATS_2"/>
    <property type="match status" value="12"/>
</dbReference>
<dbReference type="InterPro" id="IPR002182">
    <property type="entry name" value="NB-ARC"/>
</dbReference>
<dbReference type="Gene3D" id="2.130.10.10">
    <property type="entry name" value="YVTN repeat-like/Quinoprotein amine dehydrogenase"/>
    <property type="match status" value="5"/>
</dbReference>
<dbReference type="InterPro" id="IPR020472">
    <property type="entry name" value="WD40_PAC1"/>
</dbReference>
<feature type="repeat" description="WD" evidence="3">
    <location>
        <begin position="574"/>
        <end position="615"/>
    </location>
</feature>
<accession>A0A2T1C6C5</accession>
<dbReference type="PROSITE" id="PS00678">
    <property type="entry name" value="WD_REPEATS_1"/>
    <property type="match status" value="8"/>
</dbReference>
<feature type="repeat" description="WD" evidence="3">
    <location>
        <begin position="1076"/>
        <end position="1108"/>
    </location>
</feature>
<reference evidence="6 7" key="2">
    <citation type="submission" date="2018-03" db="EMBL/GenBank/DDBJ databases">
        <title>The ancient ancestry and fast evolution of plastids.</title>
        <authorList>
            <person name="Moore K.R."/>
            <person name="Magnabosco C."/>
            <person name="Momper L."/>
            <person name="Gold D.A."/>
            <person name="Bosak T."/>
            <person name="Fournier G.P."/>
        </authorList>
    </citation>
    <scope>NUCLEOTIDE SEQUENCE [LARGE SCALE GENOMIC DNA]</scope>
    <source>
        <strain evidence="6 7">CCAP 1448/3</strain>
    </source>
</reference>